<dbReference type="GO" id="GO:0003677">
    <property type="term" value="F:DNA binding"/>
    <property type="evidence" value="ECO:0007669"/>
    <property type="project" value="UniProtKB-KW"/>
</dbReference>
<dbReference type="GeneID" id="98644887"/>
<evidence type="ECO:0000313" key="10">
    <source>
        <dbReference type="EMBL" id="HCO21876.1"/>
    </source>
</evidence>
<accession>A0A3D3QZV3</accession>
<sequence>MMCPFCRDGETKVIDSRLSQPFSVRRRRECLACGKRYTTYEKIEESPLKVIKKDGARVPFDRMKMVTGIETACYKRPVSPDQIESIVAQIEAEIYENFDREVPSRFIGERVSTVLKDVDQVAFVRFASVYRNFTDANDFVTEIQPMLRTDD</sequence>
<dbReference type="Proteomes" id="UP000322887">
    <property type="component" value="Chromosome"/>
</dbReference>
<evidence type="ECO:0000256" key="6">
    <source>
        <dbReference type="ARBA" id="ARBA00023125"/>
    </source>
</evidence>
<reference evidence="10 12" key="1">
    <citation type="journal article" date="2018" name="Nat. Biotechnol.">
        <title>A standardized bacterial taxonomy based on genome phylogeny substantially revises the tree of life.</title>
        <authorList>
            <person name="Parks D.H."/>
            <person name="Chuvochina M."/>
            <person name="Waite D.W."/>
            <person name="Rinke C."/>
            <person name="Skarshewski A."/>
            <person name="Chaumeil P.A."/>
            <person name="Hugenholtz P."/>
        </authorList>
    </citation>
    <scope>NUCLEOTIDE SEQUENCE [LARGE SCALE GENOMIC DNA]</scope>
    <source>
        <strain evidence="10">UBA9375</strain>
    </source>
</reference>
<dbReference type="InterPro" id="IPR003796">
    <property type="entry name" value="RNR_NrdR-like"/>
</dbReference>
<dbReference type="Pfam" id="PF22811">
    <property type="entry name" value="Zn_ribbon_NrdR"/>
    <property type="match status" value="1"/>
</dbReference>
<dbReference type="EMBL" id="CP042910">
    <property type="protein sequence ID" value="QEG14353.1"/>
    <property type="molecule type" value="Genomic_DNA"/>
</dbReference>
<comment type="similarity">
    <text evidence="8">Belongs to the NrdR family.</text>
</comment>
<organism evidence="10 12">
    <name type="scientific">Gimesia maris</name>
    <dbReference type="NCBI Taxonomy" id="122"/>
    <lineage>
        <taxon>Bacteria</taxon>
        <taxon>Pseudomonadati</taxon>
        <taxon>Planctomycetota</taxon>
        <taxon>Planctomycetia</taxon>
        <taxon>Planctomycetales</taxon>
        <taxon>Planctomycetaceae</taxon>
        <taxon>Gimesia</taxon>
    </lineage>
</organism>
<dbReference type="NCBIfam" id="TIGR00244">
    <property type="entry name" value="transcriptional regulator NrdR"/>
    <property type="match status" value="1"/>
</dbReference>
<evidence type="ECO:0000313" key="11">
    <source>
        <dbReference type="EMBL" id="QEG14353.1"/>
    </source>
</evidence>
<evidence type="ECO:0000256" key="5">
    <source>
        <dbReference type="ARBA" id="ARBA00023015"/>
    </source>
</evidence>
<dbReference type="PROSITE" id="PS51161">
    <property type="entry name" value="ATP_CONE"/>
    <property type="match status" value="1"/>
</dbReference>
<dbReference type="GO" id="GO:0005524">
    <property type="term" value="F:ATP binding"/>
    <property type="evidence" value="ECO:0007669"/>
    <property type="project" value="UniProtKB-UniRule"/>
</dbReference>
<dbReference type="PANTHER" id="PTHR30455">
    <property type="entry name" value="TRANSCRIPTIONAL REPRESSOR NRDR"/>
    <property type="match status" value="1"/>
</dbReference>
<evidence type="ECO:0000256" key="7">
    <source>
        <dbReference type="ARBA" id="ARBA00023163"/>
    </source>
</evidence>
<keyword evidence="7 8" id="KW-0804">Transcription</keyword>
<keyword evidence="3" id="KW-0479">Metal-binding</keyword>
<dbReference type="RefSeq" id="WP_002648999.1">
    <property type="nucleotide sequence ID" value="NZ_CAXAST010000009.1"/>
</dbReference>
<keyword evidence="4 8" id="KW-0067">ATP-binding</keyword>
<protein>
    <recommendedName>
        <fullName evidence="8">Transcriptional repressor NrdR</fullName>
    </recommendedName>
</protein>
<gene>
    <name evidence="8 11" type="primary">nrdR</name>
    <name evidence="10" type="ORF">DIT97_01940</name>
    <name evidence="11" type="ORF">GmarT_01860</name>
</gene>
<evidence type="ECO:0000256" key="8">
    <source>
        <dbReference type="HAMAP-Rule" id="MF_00440"/>
    </source>
</evidence>
<keyword evidence="3" id="KW-0863">Zinc-finger</keyword>
<dbReference type="AlphaFoldDB" id="A0A3D3QZV3"/>
<dbReference type="HAMAP" id="MF_00440">
    <property type="entry name" value="NrdR"/>
    <property type="match status" value="1"/>
</dbReference>
<name>A0A3D3QZV3_9PLAN</name>
<evidence type="ECO:0000259" key="9">
    <source>
        <dbReference type="PROSITE" id="PS51161"/>
    </source>
</evidence>
<dbReference type="Proteomes" id="UP000263642">
    <property type="component" value="Unassembled WGS sequence"/>
</dbReference>
<keyword evidence="5 8" id="KW-0805">Transcription regulation</keyword>
<reference evidence="11 13" key="2">
    <citation type="submission" date="2019-08" db="EMBL/GenBank/DDBJ databases">
        <title>Deep-cultivation of Planctomycetes and their phenomic and genomic characterization uncovers novel biology.</title>
        <authorList>
            <person name="Wiegand S."/>
            <person name="Jogler M."/>
            <person name="Boedeker C."/>
            <person name="Pinto D."/>
            <person name="Vollmers J."/>
            <person name="Rivas-Marin E."/>
            <person name="Kohn T."/>
            <person name="Peeters S.H."/>
            <person name="Heuer A."/>
            <person name="Rast P."/>
            <person name="Oberbeckmann S."/>
            <person name="Bunk B."/>
            <person name="Jeske O."/>
            <person name="Meyerdierks A."/>
            <person name="Storesund J.E."/>
            <person name="Kallscheuer N."/>
            <person name="Luecker S."/>
            <person name="Lage O.M."/>
            <person name="Pohl T."/>
            <person name="Merkel B.J."/>
            <person name="Hornburger P."/>
            <person name="Mueller R.-W."/>
            <person name="Bruemmer F."/>
            <person name="Labrenz M."/>
            <person name="Spormann A.M."/>
            <person name="Op den Camp H."/>
            <person name="Overmann J."/>
            <person name="Amann R."/>
            <person name="Jetten M.S.M."/>
            <person name="Mascher T."/>
            <person name="Medema M.H."/>
            <person name="Devos D.P."/>
            <person name="Kaster A.-K."/>
            <person name="Ovreas L."/>
            <person name="Rohde M."/>
            <person name="Galperin M.Y."/>
            <person name="Jogler C."/>
        </authorList>
    </citation>
    <scope>NUCLEOTIDE SEQUENCE [LARGE SCALE GENOMIC DNA]</scope>
    <source>
        <strain evidence="11 13">DSM 8797</strain>
    </source>
</reference>
<comment type="caution">
    <text evidence="8">Lacks conserved residue(s) required for the propagation of feature annotation.</text>
</comment>
<dbReference type="PANTHER" id="PTHR30455:SF2">
    <property type="entry name" value="TRANSCRIPTIONAL REPRESSOR NRDR"/>
    <property type="match status" value="1"/>
</dbReference>
<evidence type="ECO:0000313" key="13">
    <source>
        <dbReference type="Proteomes" id="UP000322887"/>
    </source>
</evidence>
<keyword evidence="2 8" id="KW-0547">Nucleotide-binding</keyword>
<keyword evidence="3" id="KW-0862">Zinc</keyword>
<evidence type="ECO:0000256" key="4">
    <source>
        <dbReference type="ARBA" id="ARBA00022840"/>
    </source>
</evidence>
<dbReference type="EMBL" id="DQAY01000015">
    <property type="protein sequence ID" value="HCO21876.1"/>
    <property type="molecule type" value="Genomic_DNA"/>
</dbReference>
<dbReference type="GO" id="GO:0045892">
    <property type="term" value="P:negative regulation of DNA-templated transcription"/>
    <property type="evidence" value="ECO:0007669"/>
    <property type="project" value="UniProtKB-UniRule"/>
</dbReference>
<dbReference type="InterPro" id="IPR055173">
    <property type="entry name" value="NrdR-like_N"/>
</dbReference>
<dbReference type="Pfam" id="PF03477">
    <property type="entry name" value="ATP-cone"/>
    <property type="match status" value="1"/>
</dbReference>
<evidence type="ECO:0000256" key="3">
    <source>
        <dbReference type="ARBA" id="ARBA00022771"/>
    </source>
</evidence>
<keyword evidence="6 8" id="KW-0238">DNA-binding</keyword>
<proteinExistence type="inferred from homology"/>
<evidence type="ECO:0000256" key="2">
    <source>
        <dbReference type="ARBA" id="ARBA00022741"/>
    </source>
</evidence>
<keyword evidence="1 8" id="KW-0678">Repressor</keyword>
<feature type="domain" description="ATP-cone" evidence="9">
    <location>
        <begin position="48"/>
        <end position="138"/>
    </location>
</feature>
<evidence type="ECO:0000313" key="12">
    <source>
        <dbReference type="Proteomes" id="UP000263642"/>
    </source>
</evidence>
<accession>A0A517X4J3</accession>
<dbReference type="InterPro" id="IPR005144">
    <property type="entry name" value="ATP-cone_dom"/>
</dbReference>
<comment type="function">
    <text evidence="8">Negatively regulates transcription of bacterial ribonucleotide reductase nrd genes and operons by binding to NrdR-boxes.</text>
</comment>
<keyword evidence="13" id="KW-1185">Reference proteome</keyword>
<evidence type="ECO:0000256" key="1">
    <source>
        <dbReference type="ARBA" id="ARBA00022491"/>
    </source>
</evidence>
<dbReference type="GO" id="GO:0008270">
    <property type="term" value="F:zinc ion binding"/>
    <property type="evidence" value="ECO:0007669"/>
    <property type="project" value="UniProtKB-KW"/>
</dbReference>